<feature type="transmembrane region" description="Helical" evidence="1">
    <location>
        <begin position="280"/>
        <end position="305"/>
    </location>
</feature>
<name>A0A4V6XUQ3_9EURY</name>
<dbReference type="EMBL" id="QKNX01000001">
    <property type="protein sequence ID" value="TKR28263.1"/>
    <property type="molecule type" value="Genomic_DNA"/>
</dbReference>
<dbReference type="Proteomes" id="UP000308037">
    <property type="component" value="Unassembled WGS sequence"/>
</dbReference>
<feature type="transmembrane region" description="Helical" evidence="1">
    <location>
        <begin position="258"/>
        <end position="274"/>
    </location>
</feature>
<dbReference type="InterPro" id="IPR007163">
    <property type="entry name" value="VCA0040-like"/>
</dbReference>
<organism evidence="2 3">
    <name type="scientific">Natronomonas salsuginis</name>
    <dbReference type="NCBI Taxonomy" id="2217661"/>
    <lineage>
        <taxon>Archaea</taxon>
        <taxon>Methanobacteriati</taxon>
        <taxon>Methanobacteriota</taxon>
        <taxon>Stenosarchaea group</taxon>
        <taxon>Halobacteria</taxon>
        <taxon>Halobacteriales</taxon>
        <taxon>Natronomonadaceae</taxon>
        <taxon>Natronomonas</taxon>
    </lineage>
</organism>
<comment type="caution">
    <text evidence="2">The sequence shown here is derived from an EMBL/GenBank/DDBJ whole genome shotgun (WGS) entry which is preliminary data.</text>
</comment>
<keyword evidence="1" id="KW-0472">Membrane</keyword>
<dbReference type="PANTHER" id="PTHR37308:SF1">
    <property type="entry name" value="POLYPRENYL-PHOSPHATE TRANSPORTER"/>
    <property type="match status" value="1"/>
</dbReference>
<protein>
    <submittedName>
        <fullName evidence="2">DUF368 domain-containing protein</fullName>
    </submittedName>
</protein>
<dbReference type="Pfam" id="PF04018">
    <property type="entry name" value="VCA0040-like"/>
    <property type="match status" value="1"/>
</dbReference>
<dbReference type="OrthoDB" id="313161at2157"/>
<accession>A0A4V6XUQ3</accession>
<sequence length="314" mass="32816">MSRPTGLRAWLAIYLKGVCMGSADTVPGVSGGTIAVILGIYERLIAALTALDPAIVRHLPTLHTTEGRSALAADLRRADVPFLLALGAGALSAAATVATVMHVAVTRYPAPTYAFFFGLIGASAIVLYRYVEIGTPRRIAVAAIGFLVAFSITDPSLAGTSTTTLPVLFAAGAIAISAMILPGISGAFLLLLMGQYEYVSGIPRRVFAGLLDALGGNVDPLVDSLVPFVVFVSGALVGLFSVAYAVRAALNRYREDTFVFLVSLMVGALRLPIREVTDNVAAVSSTTVFVVVVPAVLGVVAVLLLDRYTVDLEY</sequence>
<dbReference type="RefSeq" id="WP_137275564.1">
    <property type="nucleotide sequence ID" value="NZ_QKNX01000001.1"/>
</dbReference>
<gene>
    <name evidence="2" type="ORF">DM868_04130</name>
</gene>
<feature type="transmembrane region" description="Helical" evidence="1">
    <location>
        <begin position="82"/>
        <end position="104"/>
    </location>
</feature>
<keyword evidence="1" id="KW-0812">Transmembrane</keyword>
<keyword evidence="3" id="KW-1185">Reference proteome</keyword>
<reference evidence="2 3" key="1">
    <citation type="submission" date="2019-04" db="EMBL/GenBank/DDBJ databases">
        <title>Natronomonas sp. F20-122 a newhaloarchaeon isolated from a saline saltern of Isla Bacuta, Huelva, Spain.</title>
        <authorList>
            <person name="Duran-Viseras A."/>
            <person name="Sanchez-Porro C."/>
            <person name="Ventosa A."/>
        </authorList>
    </citation>
    <scope>NUCLEOTIDE SEQUENCE [LARGE SCALE GENOMIC DNA]</scope>
    <source>
        <strain evidence="2 3">F20-122</strain>
    </source>
</reference>
<evidence type="ECO:0000313" key="2">
    <source>
        <dbReference type="EMBL" id="TKR28263.1"/>
    </source>
</evidence>
<feature type="transmembrane region" description="Helical" evidence="1">
    <location>
        <begin position="169"/>
        <end position="193"/>
    </location>
</feature>
<proteinExistence type="predicted"/>
<evidence type="ECO:0000256" key="1">
    <source>
        <dbReference type="SAM" id="Phobius"/>
    </source>
</evidence>
<dbReference type="AlphaFoldDB" id="A0A4V6XUQ3"/>
<evidence type="ECO:0000313" key="3">
    <source>
        <dbReference type="Proteomes" id="UP000308037"/>
    </source>
</evidence>
<feature type="transmembrane region" description="Helical" evidence="1">
    <location>
        <begin position="110"/>
        <end position="131"/>
    </location>
</feature>
<feature type="transmembrane region" description="Helical" evidence="1">
    <location>
        <begin position="228"/>
        <end position="246"/>
    </location>
</feature>
<keyword evidence="1" id="KW-1133">Transmembrane helix</keyword>
<dbReference type="PANTHER" id="PTHR37308">
    <property type="entry name" value="INTEGRAL MEMBRANE PROTEIN"/>
    <property type="match status" value="1"/>
</dbReference>